<feature type="region of interest" description="Disordered" evidence="1">
    <location>
        <begin position="125"/>
        <end position="144"/>
    </location>
</feature>
<evidence type="ECO:0000313" key="2">
    <source>
        <dbReference type="EMBL" id="PAV88433.1"/>
    </source>
</evidence>
<feature type="compositionally biased region" description="Basic and acidic residues" evidence="1">
    <location>
        <begin position="128"/>
        <end position="144"/>
    </location>
</feature>
<name>A0A2A2LQD4_9BILA</name>
<evidence type="ECO:0000313" key="3">
    <source>
        <dbReference type="Proteomes" id="UP000218231"/>
    </source>
</evidence>
<evidence type="ECO:0000256" key="1">
    <source>
        <dbReference type="SAM" id="MobiDB-lite"/>
    </source>
</evidence>
<dbReference type="Proteomes" id="UP000218231">
    <property type="component" value="Unassembled WGS sequence"/>
</dbReference>
<reference evidence="2 3" key="1">
    <citation type="journal article" date="2017" name="Curr. Biol.">
        <title>Genome architecture and evolution of a unichromosomal asexual nematode.</title>
        <authorList>
            <person name="Fradin H."/>
            <person name="Zegar C."/>
            <person name="Gutwein M."/>
            <person name="Lucas J."/>
            <person name="Kovtun M."/>
            <person name="Corcoran D."/>
            <person name="Baugh L.R."/>
            <person name="Kiontke K."/>
            <person name="Gunsalus K."/>
            <person name="Fitch D.H."/>
            <person name="Piano F."/>
        </authorList>
    </citation>
    <scope>NUCLEOTIDE SEQUENCE [LARGE SCALE GENOMIC DNA]</scope>
    <source>
        <strain evidence="2">PF1309</strain>
    </source>
</reference>
<proteinExistence type="predicted"/>
<dbReference type="EMBL" id="LIAE01006519">
    <property type="protein sequence ID" value="PAV88433.1"/>
    <property type="molecule type" value="Genomic_DNA"/>
</dbReference>
<protein>
    <submittedName>
        <fullName evidence="2">Uncharacterized protein</fullName>
    </submittedName>
</protein>
<gene>
    <name evidence="2" type="ORF">WR25_06011</name>
</gene>
<dbReference type="OrthoDB" id="5851617at2759"/>
<comment type="caution">
    <text evidence="2">The sequence shown here is derived from an EMBL/GenBank/DDBJ whole genome shotgun (WGS) entry which is preliminary data.</text>
</comment>
<dbReference type="AlphaFoldDB" id="A0A2A2LQD4"/>
<accession>A0A2A2LQD4</accession>
<organism evidence="2 3">
    <name type="scientific">Diploscapter pachys</name>
    <dbReference type="NCBI Taxonomy" id="2018661"/>
    <lineage>
        <taxon>Eukaryota</taxon>
        <taxon>Metazoa</taxon>
        <taxon>Ecdysozoa</taxon>
        <taxon>Nematoda</taxon>
        <taxon>Chromadorea</taxon>
        <taxon>Rhabditida</taxon>
        <taxon>Rhabditina</taxon>
        <taxon>Rhabditomorpha</taxon>
        <taxon>Rhabditoidea</taxon>
        <taxon>Rhabditidae</taxon>
        <taxon>Diploscapter</taxon>
    </lineage>
</organism>
<dbReference type="STRING" id="2018661.A0A2A2LQD4"/>
<keyword evidence="3" id="KW-1185">Reference proteome</keyword>
<sequence length="480" mass="54715">MASRKKVVIDSDELFSELKASSARQMAQPTLKNEDAESQLFDECFSLPNVSQLLEDDDADEPTPSKFEERLLIGEDEIKEAMEFVGNDEEFKRLCKDKVHFGKTKNFNGGRGKFDILIGHTKYLDPSSPKKGESSSESKPEEKEDMKLSLIEHALIKPANQSNALFKRGLEEYYKEDSKEPCFDVLIAWLAHAARCRPSDLLPSGEIFPRQDAYIRDRLTRCTRQMSKAEFVRDMPMQISRVLTIYGGLSLSRLTNTERSFLLYAVLKITRNMPRCLPSASVTQTAIKNIFNSTDDILDLMLKFSEIFVLISDHLVALRFNLQQLRVCCIHDSLCLLLLVSVLIHFTERGECAIDNEQASFEFSIRVIKEQNSIPKLNEAYFKECVEMLPDAIEVFSPRNNGDVDSLCALYHMLDMALTADLVKSLPKQDVSNLMVRLVMHKKDLAKHNNPDTCLLDLHLRCLMRRLEIDCNAGVEQITK</sequence>